<sequence>MASARLVPNSSFFELSKLTVPKAMKLVDIAVVLKCFGVATSFLVVVGDLMPDVMTAILSDNSSDCGDVRVFFVVDFGVHTYIFFVAYVRMIAIFVVIFVVPFVRFKQMNRLKLISAAALLCFVYVLIVVILYAAVPSLDPCKNDDGCKGSIDAGPTNAFNFVKVLPIYIFCFTCHQNAFTITNELKDNSLPRLNKIIACSIAIAMSVYICFAYCAYFTFGSETESDILPNYPKSWAISIVRIVLAISLARQSLSSLVFGRNIEELDDKMFYLITYVFTLSAFALSMAVKNLGIVLAFVGATGSTAISYVLPGIYYYSLHKNDPDNRTKYVAVAMIILGCVITPFAVTLESL</sequence>
<protein>
    <submittedName>
        <fullName evidence="11">Amino acid/polyamine transporter</fullName>
    </submittedName>
</protein>
<feature type="transmembrane region" description="Helical" evidence="9">
    <location>
        <begin position="294"/>
        <end position="317"/>
    </location>
</feature>
<keyword evidence="12" id="KW-1185">Reference proteome</keyword>
<comment type="similarity">
    <text evidence="2">Belongs to the amino acid/polyamine transporter 2 family.</text>
</comment>
<dbReference type="GO" id="GO:0005302">
    <property type="term" value="F:L-tyrosine transmembrane transporter activity"/>
    <property type="evidence" value="ECO:0007669"/>
    <property type="project" value="TreeGrafter"/>
</dbReference>
<evidence type="ECO:0000256" key="8">
    <source>
        <dbReference type="ARBA" id="ARBA00023136"/>
    </source>
</evidence>
<evidence type="ECO:0000256" key="7">
    <source>
        <dbReference type="ARBA" id="ARBA00022989"/>
    </source>
</evidence>
<name>X6P9L7_RETFI</name>
<evidence type="ECO:0000256" key="6">
    <source>
        <dbReference type="ARBA" id="ARBA00022970"/>
    </source>
</evidence>
<organism evidence="11 12">
    <name type="scientific">Reticulomyxa filosa</name>
    <dbReference type="NCBI Taxonomy" id="46433"/>
    <lineage>
        <taxon>Eukaryota</taxon>
        <taxon>Sar</taxon>
        <taxon>Rhizaria</taxon>
        <taxon>Retaria</taxon>
        <taxon>Foraminifera</taxon>
        <taxon>Monothalamids</taxon>
        <taxon>Reticulomyxidae</taxon>
        <taxon>Reticulomyxa</taxon>
    </lineage>
</organism>
<dbReference type="OrthoDB" id="438545at2759"/>
<evidence type="ECO:0000256" key="9">
    <source>
        <dbReference type="SAM" id="Phobius"/>
    </source>
</evidence>
<evidence type="ECO:0000256" key="3">
    <source>
        <dbReference type="ARBA" id="ARBA00022448"/>
    </source>
</evidence>
<feature type="transmembrane region" description="Helical" evidence="9">
    <location>
        <begin position="329"/>
        <end position="348"/>
    </location>
</feature>
<dbReference type="OMA" id="FTCHENM"/>
<feature type="transmembrane region" description="Helical" evidence="9">
    <location>
        <begin position="81"/>
        <end position="101"/>
    </location>
</feature>
<evidence type="ECO:0000313" key="11">
    <source>
        <dbReference type="EMBL" id="ETO34813.1"/>
    </source>
</evidence>
<keyword evidence="8 9" id="KW-0472">Membrane</keyword>
<feature type="transmembrane region" description="Helical" evidence="9">
    <location>
        <begin position="239"/>
        <end position="258"/>
    </location>
</feature>
<keyword evidence="7 9" id="KW-1133">Transmembrane helix</keyword>
<dbReference type="GO" id="GO:0015189">
    <property type="term" value="F:L-lysine transmembrane transporter activity"/>
    <property type="evidence" value="ECO:0007669"/>
    <property type="project" value="TreeGrafter"/>
</dbReference>
<keyword evidence="5 9" id="KW-0812">Transmembrane</keyword>
<dbReference type="PANTHER" id="PTHR22950:SF678">
    <property type="entry name" value="VACUOLAR AMINO ACID TRANSPORTER 5-RELATED"/>
    <property type="match status" value="1"/>
</dbReference>
<dbReference type="GO" id="GO:0015194">
    <property type="term" value="F:L-serine transmembrane transporter activity"/>
    <property type="evidence" value="ECO:0007669"/>
    <property type="project" value="TreeGrafter"/>
</dbReference>
<keyword evidence="3" id="KW-0813">Transport</keyword>
<keyword evidence="4" id="KW-0926">Vacuole</keyword>
<dbReference type="GO" id="GO:0005313">
    <property type="term" value="F:L-glutamate transmembrane transporter activity"/>
    <property type="evidence" value="ECO:0007669"/>
    <property type="project" value="TreeGrafter"/>
</dbReference>
<evidence type="ECO:0000256" key="5">
    <source>
        <dbReference type="ARBA" id="ARBA00022692"/>
    </source>
</evidence>
<dbReference type="Proteomes" id="UP000023152">
    <property type="component" value="Unassembled WGS sequence"/>
</dbReference>
<accession>X6P9L7</accession>
<evidence type="ECO:0000256" key="1">
    <source>
        <dbReference type="ARBA" id="ARBA00004128"/>
    </source>
</evidence>
<dbReference type="AlphaFoldDB" id="X6P9L7"/>
<dbReference type="Pfam" id="PF01490">
    <property type="entry name" value="Aa_trans"/>
    <property type="match status" value="1"/>
</dbReference>
<keyword evidence="6" id="KW-0029">Amino-acid transport</keyword>
<comment type="subcellular location">
    <subcellularLocation>
        <location evidence="1">Vacuole membrane</location>
        <topology evidence="1">Multi-pass membrane protein</topology>
    </subcellularLocation>
</comment>
<proteinExistence type="inferred from homology"/>
<dbReference type="PANTHER" id="PTHR22950">
    <property type="entry name" value="AMINO ACID TRANSPORTER"/>
    <property type="match status" value="1"/>
</dbReference>
<feature type="domain" description="Amino acid transporter transmembrane" evidence="10">
    <location>
        <begin position="9"/>
        <end position="341"/>
    </location>
</feature>
<feature type="transmembrane region" description="Helical" evidence="9">
    <location>
        <begin position="158"/>
        <end position="175"/>
    </location>
</feature>
<evidence type="ECO:0000259" key="10">
    <source>
        <dbReference type="Pfam" id="PF01490"/>
    </source>
</evidence>
<comment type="caution">
    <text evidence="11">The sequence shown here is derived from an EMBL/GenBank/DDBJ whole genome shotgun (WGS) entry which is preliminary data.</text>
</comment>
<feature type="transmembrane region" description="Helical" evidence="9">
    <location>
        <begin position="270"/>
        <end position="288"/>
    </location>
</feature>
<feature type="transmembrane region" description="Helical" evidence="9">
    <location>
        <begin position="196"/>
        <end position="219"/>
    </location>
</feature>
<dbReference type="GO" id="GO:0061459">
    <property type="term" value="F:L-arginine transmembrane transporter activity"/>
    <property type="evidence" value="ECO:0007669"/>
    <property type="project" value="TreeGrafter"/>
</dbReference>
<evidence type="ECO:0000313" key="12">
    <source>
        <dbReference type="Proteomes" id="UP000023152"/>
    </source>
</evidence>
<reference evidence="11 12" key="1">
    <citation type="journal article" date="2013" name="Curr. Biol.">
        <title>The Genome of the Foraminiferan Reticulomyxa filosa.</title>
        <authorList>
            <person name="Glockner G."/>
            <person name="Hulsmann N."/>
            <person name="Schleicher M."/>
            <person name="Noegel A.A."/>
            <person name="Eichinger L."/>
            <person name="Gallinger C."/>
            <person name="Pawlowski J."/>
            <person name="Sierra R."/>
            <person name="Euteneuer U."/>
            <person name="Pillet L."/>
            <person name="Moustafa A."/>
            <person name="Platzer M."/>
            <person name="Groth M."/>
            <person name="Szafranski K."/>
            <person name="Schliwa M."/>
        </authorList>
    </citation>
    <scope>NUCLEOTIDE SEQUENCE [LARGE SCALE GENOMIC DNA]</scope>
</reference>
<evidence type="ECO:0000256" key="2">
    <source>
        <dbReference type="ARBA" id="ARBA00008066"/>
    </source>
</evidence>
<feature type="transmembrane region" description="Helical" evidence="9">
    <location>
        <begin position="26"/>
        <end position="46"/>
    </location>
</feature>
<evidence type="ECO:0000256" key="4">
    <source>
        <dbReference type="ARBA" id="ARBA00022554"/>
    </source>
</evidence>
<dbReference type="InterPro" id="IPR013057">
    <property type="entry name" value="AA_transpt_TM"/>
</dbReference>
<gene>
    <name evidence="11" type="ORF">RFI_02272</name>
</gene>
<dbReference type="GO" id="GO:0005774">
    <property type="term" value="C:vacuolar membrane"/>
    <property type="evidence" value="ECO:0007669"/>
    <property type="project" value="UniProtKB-SubCell"/>
</dbReference>
<dbReference type="EMBL" id="ASPP01002262">
    <property type="protein sequence ID" value="ETO34813.1"/>
    <property type="molecule type" value="Genomic_DNA"/>
</dbReference>
<dbReference type="GO" id="GO:0005290">
    <property type="term" value="F:L-histidine transmembrane transporter activity"/>
    <property type="evidence" value="ECO:0007669"/>
    <property type="project" value="TreeGrafter"/>
</dbReference>
<feature type="transmembrane region" description="Helical" evidence="9">
    <location>
        <begin position="113"/>
        <end position="135"/>
    </location>
</feature>